<dbReference type="PROSITE" id="PS51904">
    <property type="entry name" value="GLYCOSYL_HYDROL_F25_2"/>
    <property type="match status" value="1"/>
</dbReference>
<evidence type="ECO:0000313" key="4">
    <source>
        <dbReference type="Proteomes" id="UP001235094"/>
    </source>
</evidence>
<comment type="similarity">
    <text evidence="1">Belongs to the glycosyl hydrolase 25 family.</text>
</comment>
<gene>
    <name evidence="3" type="ORF">QOZ99_004441</name>
</gene>
<dbReference type="Pfam" id="PF01183">
    <property type="entry name" value="Glyco_hydro_25"/>
    <property type="match status" value="1"/>
</dbReference>
<feature type="domain" description="Peptidase C14 caspase" evidence="2">
    <location>
        <begin position="55"/>
        <end position="258"/>
    </location>
</feature>
<dbReference type="PANTHER" id="PTHR34135:SF2">
    <property type="entry name" value="LYSOZYME"/>
    <property type="match status" value="1"/>
</dbReference>
<keyword evidence="4" id="KW-1185">Reference proteome</keyword>
<evidence type="ECO:0000259" key="2">
    <source>
        <dbReference type="Pfam" id="PF00656"/>
    </source>
</evidence>
<dbReference type="SUPFAM" id="SSF52129">
    <property type="entry name" value="Caspase-like"/>
    <property type="match status" value="1"/>
</dbReference>
<proteinExistence type="inferred from homology"/>
<dbReference type="InterPro" id="IPR011600">
    <property type="entry name" value="Pept_C14_caspase"/>
</dbReference>
<organism evidence="3 4">
    <name type="scientific">Ancylobacter amanitiformis</name>
    <dbReference type="NCBI Taxonomy" id="217069"/>
    <lineage>
        <taxon>Bacteria</taxon>
        <taxon>Pseudomonadati</taxon>
        <taxon>Pseudomonadota</taxon>
        <taxon>Alphaproteobacteria</taxon>
        <taxon>Hyphomicrobiales</taxon>
        <taxon>Xanthobacteraceae</taxon>
        <taxon>Ancylobacter</taxon>
    </lineage>
</organism>
<evidence type="ECO:0000313" key="3">
    <source>
        <dbReference type="EMBL" id="MDQ0513518.1"/>
    </source>
</evidence>
<protein>
    <submittedName>
        <fullName evidence="3">Lysozyme</fullName>
    </submittedName>
</protein>
<dbReference type="InterPro" id="IPR029030">
    <property type="entry name" value="Caspase-like_dom_sf"/>
</dbReference>
<dbReference type="Pfam" id="PF00656">
    <property type="entry name" value="Peptidase_C14"/>
    <property type="match status" value="1"/>
</dbReference>
<sequence>MVAVDPAAAVQCSNGADVADTKYCDLFKYYRKEMRPLDQPIVAALGGKTTDDVRSFALIIGVSKYKVQEWDLPAVEIDVAKLTELFIDHQRFDEVIVLKNDDATVENIRYFLESYFIKKAAEQDGKSRLVVTYSGHGVGDAGTGSKAGLVLGAASSTSDWDHIVSTASLRAAIEQLAASHFHVLTLINACYGGGVFGLANAATNMGVTYLRGSHALTAGPSDQVVYSKGGLRDGSLFFDALVEAVRLDKADPDNTTKFTDGQGHVLSEIHDGTIRLGWISLYVTRRLQDQRQWFKDKGYELWPPLGGPVIPKDQEARGAFFFMTTPRPVVTSMQLPTEVEALIKVIASNAMETKTDGRPAPRVSALPGRPDIKVFSPPTQYAIRGLDVSQAEGEIDWKRVKSQIFDFAYVRASYRDEDPKFQSHWKATRDVGLLRGAYHRFDYCKPVADQAALIQRVVPVETDALPMAVWVDLPIGAEQKACSNTISRAELKTRVLALLELVAERYGKIPLVYGVRSYLNQILDVRFNKYMVWFASYPRERSATLSAKDLSFGGANPWTLWQITAFETVPGIGENVDVSVFFGNDDQFKSFVRGRDNVALTAVSNQAIVP</sequence>
<dbReference type="RefSeq" id="WP_306892137.1">
    <property type="nucleotide sequence ID" value="NZ_JAUSVR010000035.1"/>
</dbReference>
<dbReference type="Gene3D" id="3.40.50.1460">
    <property type="match status" value="1"/>
</dbReference>
<dbReference type="Gene3D" id="3.20.20.80">
    <property type="entry name" value="Glycosidases"/>
    <property type="match status" value="1"/>
</dbReference>
<dbReference type="InterPro" id="IPR002053">
    <property type="entry name" value="Glyco_hydro_25"/>
</dbReference>
<name>A0ABU0LXS2_9HYPH</name>
<comment type="caution">
    <text evidence="3">The sequence shown here is derived from an EMBL/GenBank/DDBJ whole genome shotgun (WGS) entry which is preliminary data.</text>
</comment>
<dbReference type="SUPFAM" id="SSF51445">
    <property type="entry name" value="(Trans)glycosidases"/>
    <property type="match status" value="1"/>
</dbReference>
<reference evidence="3 4" key="1">
    <citation type="submission" date="2023-07" db="EMBL/GenBank/DDBJ databases">
        <title>Genomic Encyclopedia of Type Strains, Phase IV (KMG-IV): sequencing the most valuable type-strain genomes for metagenomic binning, comparative biology and taxonomic classification.</title>
        <authorList>
            <person name="Goeker M."/>
        </authorList>
    </citation>
    <scope>NUCLEOTIDE SEQUENCE [LARGE SCALE GENOMIC DNA]</scope>
    <source>
        <strain evidence="3 4">DSM 15561</strain>
    </source>
</reference>
<dbReference type="EMBL" id="JAUSVR010000035">
    <property type="protein sequence ID" value="MDQ0513518.1"/>
    <property type="molecule type" value="Genomic_DNA"/>
</dbReference>
<dbReference type="PANTHER" id="PTHR34135">
    <property type="entry name" value="LYSOZYME"/>
    <property type="match status" value="1"/>
</dbReference>
<accession>A0ABU0LXS2</accession>
<evidence type="ECO:0000256" key="1">
    <source>
        <dbReference type="ARBA" id="ARBA00010646"/>
    </source>
</evidence>
<dbReference type="Proteomes" id="UP001235094">
    <property type="component" value="Unassembled WGS sequence"/>
</dbReference>
<dbReference type="InterPro" id="IPR017853">
    <property type="entry name" value="GH"/>
</dbReference>